<evidence type="ECO:0000313" key="3">
    <source>
        <dbReference type="EMBL" id="GLI34551.1"/>
    </source>
</evidence>
<feature type="transmembrane region" description="Helical" evidence="2">
    <location>
        <begin position="118"/>
        <end position="135"/>
    </location>
</feature>
<dbReference type="AlphaFoldDB" id="A0A9W6FTX0"/>
<keyword evidence="4" id="KW-1185">Reference proteome</keyword>
<accession>A0A9W6FTX0</accession>
<dbReference type="Proteomes" id="UP001144372">
    <property type="component" value="Unassembled WGS sequence"/>
</dbReference>
<proteinExistence type="predicted"/>
<evidence type="ECO:0000313" key="4">
    <source>
        <dbReference type="Proteomes" id="UP001144372"/>
    </source>
</evidence>
<sequence>MTSKNHKDIAKQSRSTASDQNNQLQTKQQLLLGHQYSGPLPHPSILEKYEVLYPGATKLIIDNYLLQTKHRQELEKRVIESGCGDSRKGLWFAFIIGMTGIVGSVACILSGAQIAGSVLGFTSLTGLVSTFIIGTRERRAERETKFKAMQ</sequence>
<protein>
    <recommendedName>
        <fullName evidence="5">DUF2335 domain-containing protein</fullName>
    </recommendedName>
</protein>
<gene>
    <name evidence="3" type="ORF">DAMNIGENAA_19840</name>
</gene>
<evidence type="ECO:0000256" key="1">
    <source>
        <dbReference type="SAM" id="MobiDB-lite"/>
    </source>
</evidence>
<evidence type="ECO:0000256" key="2">
    <source>
        <dbReference type="SAM" id="Phobius"/>
    </source>
</evidence>
<feature type="compositionally biased region" description="Basic and acidic residues" evidence="1">
    <location>
        <begin position="1"/>
        <end position="11"/>
    </location>
</feature>
<feature type="region of interest" description="Disordered" evidence="1">
    <location>
        <begin position="1"/>
        <end position="22"/>
    </location>
</feature>
<dbReference type="EMBL" id="BSDR01000001">
    <property type="protein sequence ID" value="GLI34551.1"/>
    <property type="molecule type" value="Genomic_DNA"/>
</dbReference>
<keyword evidence="2" id="KW-1133">Transmembrane helix</keyword>
<name>A0A9W6FTX0_9BACT</name>
<keyword evidence="2" id="KW-0472">Membrane</keyword>
<reference evidence="3" key="1">
    <citation type="submission" date="2022-12" db="EMBL/GenBank/DDBJ databases">
        <title>Reference genome sequencing for broad-spectrum identification of bacterial and archaeal isolates by mass spectrometry.</title>
        <authorList>
            <person name="Sekiguchi Y."/>
            <person name="Tourlousse D.M."/>
        </authorList>
    </citation>
    <scope>NUCLEOTIDE SEQUENCE</scope>
    <source>
        <strain evidence="3">ASRB1</strain>
    </source>
</reference>
<feature type="transmembrane region" description="Helical" evidence="2">
    <location>
        <begin position="90"/>
        <end position="112"/>
    </location>
</feature>
<comment type="caution">
    <text evidence="3">The sequence shown here is derived from an EMBL/GenBank/DDBJ whole genome shotgun (WGS) entry which is preliminary data.</text>
</comment>
<evidence type="ECO:0008006" key="5">
    <source>
        <dbReference type="Google" id="ProtNLM"/>
    </source>
</evidence>
<keyword evidence="2" id="KW-0812">Transmembrane</keyword>
<organism evidence="3 4">
    <name type="scientific">Desulforhabdus amnigena</name>
    <dbReference type="NCBI Taxonomy" id="40218"/>
    <lineage>
        <taxon>Bacteria</taxon>
        <taxon>Pseudomonadati</taxon>
        <taxon>Thermodesulfobacteriota</taxon>
        <taxon>Syntrophobacteria</taxon>
        <taxon>Syntrophobacterales</taxon>
        <taxon>Syntrophobacteraceae</taxon>
        <taxon>Desulforhabdus</taxon>
    </lineage>
</organism>
<dbReference type="Pfam" id="PF10097">
    <property type="entry name" value="DUF2335"/>
    <property type="match status" value="1"/>
</dbReference>
<dbReference type="InterPro" id="IPR019284">
    <property type="entry name" value="RP532"/>
</dbReference>